<dbReference type="InterPro" id="IPR016024">
    <property type="entry name" value="ARM-type_fold"/>
</dbReference>
<dbReference type="GO" id="GO:0016226">
    <property type="term" value="P:iron-sulfur cluster assembly"/>
    <property type="evidence" value="ECO:0007669"/>
    <property type="project" value="UniProtKB-UniRule"/>
</dbReference>
<dbReference type="OrthoDB" id="342900at2759"/>
<dbReference type="GO" id="GO:0097361">
    <property type="term" value="C:cytosolic [4Fe-4S] assembly targeting complex"/>
    <property type="evidence" value="ECO:0007669"/>
    <property type="project" value="UniProtKB-UniRule"/>
</dbReference>
<dbReference type="InterPro" id="IPR011989">
    <property type="entry name" value="ARM-like"/>
</dbReference>
<proteinExistence type="inferred from homology"/>
<evidence type="ECO:0000256" key="1">
    <source>
        <dbReference type="ARBA" id="ARBA00004123"/>
    </source>
</evidence>
<dbReference type="EMBL" id="CANTUO010000003">
    <property type="protein sequence ID" value="CAI5758383.1"/>
    <property type="molecule type" value="Genomic_DNA"/>
</dbReference>
<keyword evidence="5" id="KW-0234">DNA repair</keyword>
<dbReference type="SUPFAM" id="SSF48371">
    <property type="entry name" value="ARM repeat"/>
    <property type="match status" value="2"/>
</dbReference>
<sequence>MNIPVLINQYIALDDDDLDKKGYIDDVTRYINTEQLTLLQLIQYLGPFLTDERDLIRSKSLSLLSYSLNGINTLSRQDINVLIDFYLNKFDDSTKFVLQGLSSLINFNNYLPINTDKILNKLLDYDPKKHLAKVRYEAFKILQNLSKFEITELYIKTFIHIASGEKDPRNLLNSFEINTLINKRYTFGDDSPLIEELFDNSFCYFPISFKPPANDPYKITAQDLKLKLRETLASQSLFAKDAILNLIEKSSSTNSEIRLDTLRTIRACVENYNNIEDYWLSLYNSLKFQILHSTEIIDLFKSTDDDFTDDGEEKEIYYETLSILKILITKSNLMLDYVLDEIKQNFNLTEKSLNSSILLFSISNDVTFSKIVNYLFKYELLGKFLVVEQPDEFDKNEDLSLNVSKQRNFIDVLGYIFSAYNQVSKPNALDNYKEHILIFLSQLLNFTSNFEKTLKRKVVSLLIKMMRYNFLTTSEIDLVFTYFKEFLVQSVTELKEDIVVVEIINGLTLVNPSETIINPLLDLLDDDIIKFKFVINILSRLCNSNQALELLSIRLLNKITESNVQVITETLYILIIKIQNKSQFFMNSWLNFLKIYLDKLENMNKSNSLIEISGDLIGLIIKFIDVSKHQEVLNHYKSQFKFVFEKPSIEIGIFNKILSSVDKSCVLDVPEIPTTFDTYLRMQYLLTISLLVNKFDFKEIQFKSETENFDYWIWSLKGLLMKLDPKGLSQLQYLLELYKSTNSKLVGRSFQILFIDLKIFENKDLPKKLISKTNNLNVKVLYKQRIFEIILPYLIQSDNFEVSFSALSLIIENVSKRILINHIKTILPILMTSFENNLNHIASLKILNIILSENPQILKGDINQIIQVLIKLSRNNKLEVRELAIKDLILIFKEFDNLERYKNDILKPLKHGLDDKKRVIRKLTIDLIQILHEYK</sequence>
<organism evidence="8 9">
    <name type="scientific">Candida verbasci</name>
    <dbReference type="NCBI Taxonomy" id="1227364"/>
    <lineage>
        <taxon>Eukaryota</taxon>
        <taxon>Fungi</taxon>
        <taxon>Dikarya</taxon>
        <taxon>Ascomycota</taxon>
        <taxon>Saccharomycotina</taxon>
        <taxon>Pichiomycetes</taxon>
        <taxon>Debaryomycetaceae</taxon>
        <taxon>Candida/Lodderomyces clade</taxon>
        <taxon>Candida</taxon>
    </lineage>
</organism>
<dbReference type="InterPro" id="IPR024687">
    <property type="entry name" value="MMS19_C"/>
</dbReference>
<dbReference type="Pfam" id="PF14500">
    <property type="entry name" value="MMS19_N"/>
    <property type="match status" value="1"/>
</dbReference>
<dbReference type="GO" id="GO:0005634">
    <property type="term" value="C:nucleus"/>
    <property type="evidence" value="ECO:0007669"/>
    <property type="project" value="UniProtKB-SubCell"/>
</dbReference>
<gene>
    <name evidence="8" type="ORF">CANVERA_P2896</name>
</gene>
<dbReference type="AlphaFoldDB" id="A0A9W4XGX8"/>
<dbReference type="GO" id="GO:0006281">
    <property type="term" value="P:DNA repair"/>
    <property type="evidence" value="ECO:0007669"/>
    <property type="project" value="UniProtKB-UniRule"/>
</dbReference>
<keyword evidence="4 5" id="KW-0539">Nucleus</keyword>
<evidence type="ECO:0000256" key="5">
    <source>
        <dbReference type="RuleBase" id="RU367072"/>
    </source>
</evidence>
<keyword evidence="5" id="KW-0227">DNA damage</keyword>
<comment type="caution">
    <text evidence="8">The sequence shown here is derived from an EMBL/GenBank/DDBJ whole genome shotgun (WGS) entry which is preliminary data.</text>
</comment>
<dbReference type="PANTHER" id="PTHR12891:SF0">
    <property type="entry name" value="MMS19 NUCLEOTIDE EXCISION REPAIR PROTEIN HOMOLOG"/>
    <property type="match status" value="1"/>
</dbReference>
<feature type="domain" description="MMS19 C-terminal" evidence="6">
    <location>
        <begin position="535"/>
        <end position="891"/>
    </location>
</feature>
<keyword evidence="3" id="KW-0677">Repeat</keyword>
<evidence type="ECO:0000256" key="4">
    <source>
        <dbReference type="ARBA" id="ARBA00023242"/>
    </source>
</evidence>
<accession>A0A9W4XGX8</accession>
<name>A0A9W4XGX8_9ASCO</name>
<evidence type="ECO:0000256" key="3">
    <source>
        <dbReference type="ARBA" id="ARBA00022737"/>
    </source>
</evidence>
<dbReference type="InterPro" id="IPR029240">
    <property type="entry name" value="MMS19_N"/>
</dbReference>
<evidence type="ECO:0000259" key="7">
    <source>
        <dbReference type="Pfam" id="PF14500"/>
    </source>
</evidence>
<protein>
    <recommendedName>
        <fullName evidence="5">MMS19 nucleotide excision repair protein</fullName>
    </recommendedName>
</protein>
<dbReference type="GO" id="GO:0051604">
    <property type="term" value="P:protein maturation"/>
    <property type="evidence" value="ECO:0007669"/>
    <property type="project" value="UniProtKB-UniRule"/>
</dbReference>
<reference evidence="8" key="1">
    <citation type="submission" date="2022-12" db="EMBL/GenBank/DDBJ databases">
        <authorList>
            <person name="Brejova B."/>
        </authorList>
    </citation>
    <scope>NUCLEOTIDE SEQUENCE</scope>
</reference>
<comment type="function">
    <text evidence="5">Key component of the cytosolic iron-sulfur protein assembly (CIA) complex, a multiprotein complex that mediates the incorporation of iron-sulfur cluster into apoproteins specifically involved in DNA metabolism and genomic integrity. In the CIA complex, MMS19 acts as an adapter between early-acting CIA components and a subset of cellular target iron-sulfur proteins.</text>
</comment>
<keyword evidence="9" id="KW-1185">Reference proteome</keyword>
<evidence type="ECO:0000313" key="9">
    <source>
        <dbReference type="Proteomes" id="UP001152885"/>
    </source>
</evidence>
<evidence type="ECO:0000256" key="2">
    <source>
        <dbReference type="ARBA" id="ARBA00009340"/>
    </source>
</evidence>
<comment type="similarity">
    <text evidence="2 5">Belongs to the MET18/MMS19 family.</text>
</comment>
<dbReference type="Pfam" id="PF12460">
    <property type="entry name" value="MMS19_C"/>
    <property type="match status" value="1"/>
</dbReference>
<feature type="domain" description="MMS19 N-terminal" evidence="7">
    <location>
        <begin position="42"/>
        <end position="292"/>
    </location>
</feature>
<evidence type="ECO:0000259" key="6">
    <source>
        <dbReference type="Pfam" id="PF12460"/>
    </source>
</evidence>
<evidence type="ECO:0000313" key="8">
    <source>
        <dbReference type="EMBL" id="CAI5758383.1"/>
    </source>
</evidence>
<dbReference type="InterPro" id="IPR039920">
    <property type="entry name" value="MMS19"/>
</dbReference>
<dbReference type="PANTHER" id="PTHR12891">
    <property type="entry name" value="DNA REPAIR/TRANSCRIPTION PROTEIN MET18/MMS19"/>
    <property type="match status" value="1"/>
</dbReference>
<comment type="subcellular location">
    <subcellularLocation>
        <location evidence="1 5">Nucleus</location>
    </subcellularLocation>
</comment>
<dbReference type="Proteomes" id="UP001152885">
    <property type="component" value="Unassembled WGS sequence"/>
</dbReference>
<dbReference type="Gene3D" id="1.25.10.10">
    <property type="entry name" value="Leucine-rich Repeat Variant"/>
    <property type="match status" value="1"/>
</dbReference>